<dbReference type="RefSeq" id="WP_150622345.1">
    <property type="nucleotide sequence ID" value="NZ_CABPSM010000013.1"/>
</dbReference>
<evidence type="ECO:0000313" key="1">
    <source>
        <dbReference type="EMBL" id="VVE38942.1"/>
    </source>
</evidence>
<sequence>MLACKAVRDIAPASLLSHLHKKLSHLTRVEQDIRIDECLKFLFLASVRLKGGEGAYIAVNQDIDEVWHECILQTREYESLCMALPGKQFIHHSSSEEGYRGYVRDTGASKAADEHVWWLENYYLHFGEHTRKSSEHWISVIFLMKTLQLSLVEINRIARGETIQKPVAYDVSQAEKTTAGIANS</sequence>
<dbReference type="EMBL" id="CABPSM010000013">
    <property type="protein sequence ID" value="VVE38942.1"/>
    <property type="molecule type" value="Genomic_DNA"/>
</dbReference>
<protein>
    <submittedName>
        <fullName evidence="1">Uncharacterized protein</fullName>
    </submittedName>
</protein>
<dbReference type="AlphaFoldDB" id="A0A5E4XSA1"/>
<proteinExistence type="predicted"/>
<gene>
    <name evidence="1" type="ORF">PHO31112_04042</name>
</gene>
<accession>A0A5E4XSA1</accession>
<evidence type="ECO:0000313" key="2">
    <source>
        <dbReference type="Proteomes" id="UP000343317"/>
    </source>
</evidence>
<name>A0A5E4XSA1_9BURK</name>
<keyword evidence="2" id="KW-1185">Reference proteome</keyword>
<dbReference type="Proteomes" id="UP000343317">
    <property type="component" value="Unassembled WGS sequence"/>
</dbReference>
<organism evidence="1 2">
    <name type="scientific">Pandoraea horticolens</name>
    <dbReference type="NCBI Taxonomy" id="2508298"/>
    <lineage>
        <taxon>Bacteria</taxon>
        <taxon>Pseudomonadati</taxon>
        <taxon>Pseudomonadota</taxon>
        <taxon>Betaproteobacteria</taxon>
        <taxon>Burkholderiales</taxon>
        <taxon>Burkholderiaceae</taxon>
        <taxon>Pandoraea</taxon>
    </lineage>
</organism>
<reference evidence="1 2" key="1">
    <citation type="submission" date="2019-08" db="EMBL/GenBank/DDBJ databases">
        <authorList>
            <person name="Peeters C."/>
        </authorList>
    </citation>
    <scope>NUCLEOTIDE SEQUENCE [LARGE SCALE GENOMIC DNA]</scope>
    <source>
        <strain evidence="1 2">LMG 31112</strain>
    </source>
</reference>